<dbReference type="InterPro" id="IPR051085">
    <property type="entry name" value="MB_O-acyltransferase"/>
</dbReference>
<feature type="transmembrane region" description="Helical" evidence="8">
    <location>
        <begin position="16"/>
        <end position="34"/>
    </location>
</feature>
<dbReference type="InterPro" id="IPR028362">
    <property type="entry name" value="AlgI"/>
</dbReference>
<protein>
    <recommendedName>
        <fullName evidence="11">Alginate O-acetyltransferase</fullName>
    </recommendedName>
</protein>
<feature type="transmembrane region" description="Helical" evidence="8">
    <location>
        <begin position="354"/>
        <end position="373"/>
    </location>
</feature>
<dbReference type="EMBL" id="LNAM01000147">
    <property type="protein sequence ID" value="KSV59330.1"/>
    <property type="molecule type" value="Genomic_DNA"/>
</dbReference>
<evidence type="ECO:0000256" key="4">
    <source>
        <dbReference type="ARBA" id="ARBA00022692"/>
    </source>
</evidence>
<dbReference type="InterPro" id="IPR024194">
    <property type="entry name" value="Ac/AlaTfrase_AlgI/DltB"/>
</dbReference>
<keyword evidence="6 7" id="KW-0472">Membrane</keyword>
<dbReference type="InterPro" id="IPR004299">
    <property type="entry name" value="MBOAT_fam"/>
</dbReference>
<name>A0A0V8QFL2_9FIRM</name>
<dbReference type="AlphaFoldDB" id="A0A0V8QFL2"/>
<evidence type="ECO:0000313" key="10">
    <source>
        <dbReference type="Proteomes" id="UP000054874"/>
    </source>
</evidence>
<feature type="transmembrane region" description="Helical" evidence="8">
    <location>
        <begin position="411"/>
        <end position="430"/>
    </location>
</feature>
<gene>
    <name evidence="9" type="ORF">ASU35_09220</name>
</gene>
<dbReference type="GO" id="GO:0042121">
    <property type="term" value="P:alginic acid biosynthetic process"/>
    <property type="evidence" value="ECO:0007669"/>
    <property type="project" value="InterPro"/>
</dbReference>
<dbReference type="GO" id="GO:0005886">
    <property type="term" value="C:plasma membrane"/>
    <property type="evidence" value="ECO:0007669"/>
    <property type="project" value="UniProtKB-SubCell"/>
</dbReference>
<evidence type="ECO:0000256" key="6">
    <source>
        <dbReference type="ARBA" id="ARBA00023136"/>
    </source>
</evidence>
<proteinExistence type="inferred from homology"/>
<evidence type="ECO:0000256" key="5">
    <source>
        <dbReference type="ARBA" id="ARBA00022989"/>
    </source>
</evidence>
<evidence type="ECO:0000256" key="8">
    <source>
        <dbReference type="SAM" id="Phobius"/>
    </source>
</evidence>
<dbReference type="PIRSF" id="PIRSF500217">
    <property type="entry name" value="AlgI"/>
    <property type="match status" value="1"/>
</dbReference>
<keyword evidence="5 8" id="KW-1133">Transmembrane helix</keyword>
<feature type="transmembrane region" description="Helical" evidence="8">
    <location>
        <begin position="46"/>
        <end position="69"/>
    </location>
</feature>
<evidence type="ECO:0000256" key="7">
    <source>
        <dbReference type="PIRNR" id="PIRNR016636"/>
    </source>
</evidence>
<feature type="transmembrane region" description="Helical" evidence="8">
    <location>
        <begin position="89"/>
        <end position="108"/>
    </location>
</feature>
<accession>A0A0V8QFL2</accession>
<comment type="subcellular location">
    <subcellularLocation>
        <location evidence="1">Cell membrane</location>
        <topology evidence="1">Multi-pass membrane protein</topology>
    </subcellularLocation>
</comment>
<feature type="transmembrane region" description="Helical" evidence="8">
    <location>
        <begin position="442"/>
        <end position="462"/>
    </location>
</feature>
<evidence type="ECO:0008006" key="11">
    <source>
        <dbReference type="Google" id="ProtNLM"/>
    </source>
</evidence>
<keyword evidence="4 8" id="KW-0812">Transmembrane</keyword>
<evidence type="ECO:0000313" key="9">
    <source>
        <dbReference type="EMBL" id="KSV59330.1"/>
    </source>
</evidence>
<feature type="transmembrane region" description="Helical" evidence="8">
    <location>
        <begin position="191"/>
        <end position="211"/>
    </location>
</feature>
<evidence type="ECO:0000256" key="2">
    <source>
        <dbReference type="ARBA" id="ARBA00010323"/>
    </source>
</evidence>
<dbReference type="RefSeq" id="WP_058352399.1">
    <property type="nucleotide sequence ID" value="NZ_CABMMD010000147.1"/>
</dbReference>
<organism evidence="9 10">
    <name type="scientific">Acetivibrio ethanolgignens</name>
    <dbReference type="NCBI Taxonomy" id="290052"/>
    <lineage>
        <taxon>Bacteria</taxon>
        <taxon>Bacillati</taxon>
        <taxon>Bacillota</taxon>
        <taxon>Clostridia</taxon>
        <taxon>Eubacteriales</taxon>
        <taxon>Oscillospiraceae</taxon>
        <taxon>Acetivibrio</taxon>
    </lineage>
</organism>
<keyword evidence="10" id="KW-1185">Reference proteome</keyword>
<sequence length="476" mass="55109">MAANLVFCYYAGGKRLLVFQLFLSIITYIAAILFGKYREDKKQKWIFILTVGIVAGGLIILKYINFFVYTGRGICELLGFSNSWTTINLIAPLGISFFTLQLLGYFIDVQRKVCPAQMSFLQYILFATFFPQISSGPINRYSDMGPQFALVRKFNYRELTFGLQRMAWGFFKKLVISERMAVIVNTVYGDYYTYSGFYIVAGVVCFAFQLYTDFSGYMDIALGASQALGIQMAENFQTPFFSRSISEYWRRWHITLGTWFKDYVFYPLLKTGLFIKIGTISKKYLGKKRGKKVPTYLGMFILWFATGLWHGGSWNFIIGSGLLHWFYIVAGQILDPMFKKIIKVFKINTDCFSYHLFQSLRTFFMVCIGFIFFRANSFRDGLMMCRQVFTFNLGVFSLSNFLALGLDIHDLAVGVLSLFVLLIVSLLKETMDVREKLAEQNLLFRWGIYYLLIFSILIFGFYGPEYSANEFIYENF</sequence>
<dbReference type="Pfam" id="PF03062">
    <property type="entry name" value="MBOAT"/>
    <property type="match status" value="1"/>
</dbReference>
<keyword evidence="3 7" id="KW-1003">Cell membrane</keyword>
<dbReference type="PIRSF" id="PIRSF016636">
    <property type="entry name" value="AlgI_DltB"/>
    <property type="match status" value="1"/>
</dbReference>
<dbReference type="PANTHER" id="PTHR13285">
    <property type="entry name" value="ACYLTRANSFERASE"/>
    <property type="match status" value="1"/>
</dbReference>
<feature type="transmembrane region" description="Helical" evidence="8">
    <location>
        <begin position="316"/>
        <end position="334"/>
    </location>
</feature>
<dbReference type="PANTHER" id="PTHR13285:SF18">
    <property type="entry name" value="PROTEIN-CYSTEINE N-PALMITOYLTRANSFERASE RASP"/>
    <property type="match status" value="1"/>
</dbReference>
<comment type="caution">
    <text evidence="9">The sequence shown here is derived from an EMBL/GenBank/DDBJ whole genome shotgun (WGS) entry which is preliminary data.</text>
</comment>
<dbReference type="Proteomes" id="UP000054874">
    <property type="component" value="Unassembled WGS sequence"/>
</dbReference>
<comment type="similarity">
    <text evidence="2 7">Belongs to the membrane-bound acyltransferase family.</text>
</comment>
<dbReference type="STRING" id="290052.ASU35_09220"/>
<keyword evidence="7" id="KW-0012">Acyltransferase</keyword>
<keyword evidence="7" id="KW-0808">Transferase</keyword>
<reference evidence="9 10" key="1">
    <citation type="submission" date="2015-11" db="EMBL/GenBank/DDBJ databases">
        <title>Butyribacter intestini gen. nov., sp. nov., a butyric acid-producing bacterium of the family Lachnospiraceae isolated from the human faeces.</title>
        <authorList>
            <person name="Zou Y."/>
            <person name="Xue W."/>
            <person name="Luo G."/>
            <person name="Lv M."/>
        </authorList>
    </citation>
    <scope>NUCLEOTIDE SEQUENCE [LARGE SCALE GENOMIC DNA]</scope>
    <source>
        <strain evidence="9 10">ACET-33324</strain>
    </source>
</reference>
<dbReference type="GO" id="GO:0016746">
    <property type="term" value="F:acyltransferase activity"/>
    <property type="evidence" value="ECO:0007669"/>
    <property type="project" value="UniProtKB-KW"/>
</dbReference>
<evidence type="ECO:0000256" key="3">
    <source>
        <dbReference type="ARBA" id="ARBA00022475"/>
    </source>
</evidence>
<feature type="transmembrane region" description="Helical" evidence="8">
    <location>
        <begin position="293"/>
        <end position="310"/>
    </location>
</feature>
<evidence type="ECO:0000256" key="1">
    <source>
        <dbReference type="ARBA" id="ARBA00004651"/>
    </source>
</evidence>